<evidence type="ECO:0000256" key="1">
    <source>
        <dbReference type="SAM" id="MobiDB-lite"/>
    </source>
</evidence>
<dbReference type="AlphaFoldDB" id="A0AAP5QAI5"/>
<comment type="caution">
    <text evidence="2">The sequence shown here is derived from an EMBL/GenBank/DDBJ whole genome shotgun (WGS) entry which is preliminary data.</text>
</comment>
<organism evidence="2 3">
    <name type="scientific">Paraburkholderia fungorum</name>
    <dbReference type="NCBI Taxonomy" id="134537"/>
    <lineage>
        <taxon>Bacteria</taxon>
        <taxon>Pseudomonadati</taxon>
        <taxon>Pseudomonadota</taxon>
        <taxon>Betaproteobacteria</taxon>
        <taxon>Burkholderiales</taxon>
        <taxon>Burkholderiaceae</taxon>
        <taxon>Paraburkholderia</taxon>
    </lineage>
</organism>
<accession>A0AAP5QAI5</accession>
<evidence type="ECO:0000313" key="2">
    <source>
        <dbReference type="EMBL" id="MDT8838637.1"/>
    </source>
</evidence>
<proteinExistence type="predicted"/>
<name>A0AAP5QAI5_9BURK</name>
<dbReference type="Proteomes" id="UP001246473">
    <property type="component" value="Unassembled WGS sequence"/>
</dbReference>
<protein>
    <submittedName>
        <fullName evidence="2">Uncharacterized protein</fullName>
    </submittedName>
</protein>
<dbReference type="RefSeq" id="WP_106355853.1">
    <property type="nucleotide sequence ID" value="NZ_JANSLM010000004.1"/>
</dbReference>
<evidence type="ECO:0000313" key="3">
    <source>
        <dbReference type="Proteomes" id="UP001246473"/>
    </source>
</evidence>
<feature type="region of interest" description="Disordered" evidence="1">
    <location>
        <begin position="122"/>
        <end position="142"/>
    </location>
</feature>
<reference evidence="2" key="1">
    <citation type="submission" date="2022-08" db="EMBL/GenBank/DDBJ databases">
        <authorList>
            <person name="Kim S.-J."/>
        </authorList>
    </citation>
    <scope>NUCLEOTIDE SEQUENCE</scope>
    <source>
        <strain evidence="2">KJ</strain>
    </source>
</reference>
<sequence>MSKSAKKQPASRPPVDALQYEKLALSAFDLCNRHLDQLNTLITLTSSICRNPPITLEERRRRQTLLELLVDTSERYQQELQCDRELYQVIALDAKGVPQSRITARHAATLLAEEVMQRGGESLAAENAPLGENGSAEDAAALSAEGAADQAVVAVS</sequence>
<gene>
    <name evidence="2" type="ORF">ParKJ_14570</name>
</gene>
<dbReference type="EMBL" id="JANSLM010000004">
    <property type="protein sequence ID" value="MDT8838637.1"/>
    <property type="molecule type" value="Genomic_DNA"/>
</dbReference>